<keyword evidence="3" id="KW-1185">Reference proteome</keyword>
<dbReference type="Gene3D" id="2.40.70.10">
    <property type="entry name" value="Acid Proteases"/>
    <property type="match status" value="1"/>
</dbReference>
<dbReference type="Proteomes" id="UP000072741">
    <property type="component" value="Unassembled WGS sequence"/>
</dbReference>
<keyword evidence="1" id="KW-0732">Signal</keyword>
<dbReference type="InterPro" id="IPR021109">
    <property type="entry name" value="Peptidase_aspartic_dom_sf"/>
</dbReference>
<dbReference type="InterPro" id="IPR034122">
    <property type="entry name" value="Retropepsin-like_bacterial"/>
</dbReference>
<name>A0A147GPZ2_9BURK</name>
<dbReference type="InterPro" id="IPR011969">
    <property type="entry name" value="Clan_AA_Asp_peptidase_C"/>
</dbReference>
<dbReference type="EMBL" id="LDSL01000116">
    <property type="protein sequence ID" value="KTT17179.1"/>
    <property type="molecule type" value="Genomic_DNA"/>
</dbReference>
<organism evidence="2 3">
    <name type="scientific">Pseudacidovorax intermedius</name>
    <dbReference type="NCBI Taxonomy" id="433924"/>
    <lineage>
        <taxon>Bacteria</taxon>
        <taxon>Pseudomonadati</taxon>
        <taxon>Pseudomonadota</taxon>
        <taxon>Betaproteobacteria</taxon>
        <taxon>Burkholderiales</taxon>
        <taxon>Comamonadaceae</taxon>
        <taxon>Pseudacidovorax</taxon>
    </lineage>
</organism>
<sequence>MRRAMKHAHASIHAVVLAVGLAVTGQAQAQTQSITLTGTIGNRAILIVGGSAPRTLAPGESLQGVRLVSVQDEQAVVETGGKRLTLRMGAPVSVGATGSGGGGGSRIVLTADSRGHFVTAGGINGRPVTFMLDTGATSVGMSMADAQRIGLDPTRGQPVTMNTANGTVPGWRVKLASVKVGDVTVYDVDAIVSPQPMPYVLLGNSFINRFSMRRDAEQMVLERRY</sequence>
<feature type="signal peptide" evidence="1">
    <location>
        <begin position="1"/>
        <end position="29"/>
    </location>
</feature>
<protein>
    <submittedName>
        <fullName evidence="2">Peptidase A2</fullName>
    </submittedName>
</protein>
<evidence type="ECO:0000256" key="1">
    <source>
        <dbReference type="SAM" id="SignalP"/>
    </source>
</evidence>
<dbReference type="CDD" id="cd05483">
    <property type="entry name" value="retropepsin_like_bacteria"/>
    <property type="match status" value="1"/>
</dbReference>
<dbReference type="SUPFAM" id="SSF50630">
    <property type="entry name" value="Acid proteases"/>
    <property type="match status" value="1"/>
</dbReference>
<accession>A0A147GPZ2</accession>
<dbReference type="PATRIC" id="fig|433924.3.peg.468"/>
<dbReference type="Pfam" id="PF13975">
    <property type="entry name" value="gag-asp_proteas"/>
    <property type="match status" value="1"/>
</dbReference>
<dbReference type="NCBIfam" id="TIGR02281">
    <property type="entry name" value="clan_AA_DTGA"/>
    <property type="match status" value="1"/>
</dbReference>
<feature type="chain" id="PRO_5007546698" evidence="1">
    <location>
        <begin position="30"/>
        <end position="225"/>
    </location>
</feature>
<reference evidence="2 3" key="1">
    <citation type="journal article" date="2016" name="Front. Microbiol.">
        <title>Genomic Resource of Rice Seed Associated Bacteria.</title>
        <authorList>
            <person name="Midha S."/>
            <person name="Bansal K."/>
            <person name="Sharma S."/>
            <person name="Kumar N."/>
            <person name="Patil P.P."/>
            <person name="Chaudhry V."/>
            <person name="Patil P.B."/>
        </authorList>
    </citation>
    <scope>NUCLEOTIDE SEQUENCE [LARGE SCALE GENOMIC DNA]</scope>
    <source>
        <strain evidence="2 3">NS331</strain>
    </source>
</reference>
<dbReference type="AlphaFoldDB" id="A0A147GPZ2"/>
<gene>
    <name evidence="2" type="ORF">NS331_17570</name>
</gene>
<proteinExistence type="predicted"/>
<evidence type="ECO:0000313" key="3">
    <source>
        <dbReference type="Proteomes" id="UP000072741"/>
    </source>
</evidence>
<evidence type="ECO:0000313" key="2">
    <source>
        <dbReference type="EMBL" id="KTT17179.1"/>
    </source>
</evidence>
<comment type="caution">
    <text evidence="2">The sequence shown here is derived from an EMBL/GenBank/DDBJ whole genome shotgun (WGS) entry which is preliminary data.</text>
</comment>